<dbReference type="GO" id="GO:0006935">
    <property type="term" value="P:chemotaxis"/>
    <property type="evidence" value="ECO:0007669"/>
    <property type="project" value="UniProtKB-UniRule"/>
</dbReference>
<evidence type="ECO:0000259" key="5">
    <source>
        <dbReference type="PROSITE" id="PS50122"/>
    </source>
</evidence>
<evidence type="ECO:0000313" key="6">
    <source>
        <dbReference type="EMBL" id="GBG20700.1"/>
    </source>
</evidence>
<reference evidence="6 7" key="1">
    <citation type="submission" date="2017-06" db="EMBL/GenBank/DDBJ databases">
        <title>Genome sequencing of cyanobaciteial culture collection at National Institute for Environmental Studies (NIES).</title>
        <authorList>
            <person name="Hirose Y."/>
            <person name="Shimura Y."/>
            <person name="Fujisawa T."/>
            <person name="Nakamura Y."/>
            <person name="Kawachi M."/>
        </authorList>
    </citation>
    <scope>NUCLEOTIDE SEQUENCE [LARGE SCALE GENOMIC DNA]</scope>
    <source>
        <strain evidence="6 7">NIES-4072</strain>
    </source>
</reference>
<dbReference type="GO" id="GO:0008984">
    <property type="term" value="F:protein-glutamate methylesterase activity"/>
    <property type="evidence" value="ECO:0007669"/>
    <property type="project" value="UniProtKB-EC"/>
</dbReference>
<dbReference type="PANTHER" id="PTHR42872:SF3">
    <property type="entry name" value="PROTEIN-GLUTAMATE METHYLESTERASE_PROTEIN-GLUTAMINE GLUTAMINASE 1"/>
    <property type="match status" value="1"/>
</dbReference>
<dbReference type="GO" id="GO:0005737">
    <property type="term" value="C:cytoplasm"/>
    <property type="evidence" value="ECO:0007669"/>
    <property type="project" value="InterPro"/>
</dbReference>
<dbReference type="EC" id="3.1.1.61" evidence="2"/>
<dbReference type="Proteomes" id="UP000245124">
    <property type="component" value="Unassembled WGS sequence"/>
</dbReference>
<dbReference type="InterPro" id="IPR000673">
    <property type="entry name" value="Sig_transdc_resp-reg_Me-estase"/>
</dbReference>
<feature type="active site" evidence="4">
    <location>
        <position position="25"/>
    </location>
</feature>
<dbReference type="PANTHER" id="PTHR42872">
    <property type="entry name" value="PROTEIN-GLUTAMATE METHYLESTERASE/PROTEIN-GLUTAMINE GLUTAMINASE"/>
    <property type="match status" value="1"/>
</dbReference>
<dbReference type="Pfam" id="PF01339">
    <property type="entry name" value="CheB_methylest"/>
    <property type="match status" value="1"/>
</dbReference>
<keyword evidence="1 4" id="KW-0378">Hydrolase</keyword>
<feature type="active site" evidence="4">
    <location>
        <position position="52"/>
    </location>
</feature>
<evidence type="ECO:0000256" key="4">
    <source>
        <dbReference type="PROSITE-ProRule" id="PRU00050"/>
    </source>
</evidence>
<name>A0A2R5FPJ7_NOSCO</name>
<dbReference type="EMBL" id="BDUD01000001">
    <property type="protein sequence ID" value="GBG20700.1"/>
    <property type="molecule type" value="Genomic_DNA"/>
</dbReference>
<dbReference type="SUPFAM" id="SSF52738">
    <property type="entry name" value="Methylesterase CheB, C-terminal domain"/>
    <property type="match status" value="1"/>
</dbReference>
<sequence length="203" mass="21891">MSHQVTLTGVGTKQVAFEIVVIGTSLGGLSALKILLGNLPADFQVPIAIVQHRHKESNNTLQELLQEYTSLPIREVEDKDEILPGHIYIAPADYHLLVEPGHFALSTDEPVSYARPSIDVLFESAADVYGQQVIGVILTGANQDGMQGLKKIKARGGLTIVQEPATAESDVMPEAAISAVAVDWILTLSNIASQMVKLCQLRK</sequence>
<evidence type="ECO:0000256" key="3">
    <source>
        <dbReference type="ARBA" id="ARBA00048267"/>
    </source>
</evidence>
<accession>A0A2R5FPJ7</accession>
<proteinExistence type="predicted"/>
<comment type="caution">
    <text evidence="6">The sequence shown here is derived from an EMBL/GenBank/DDBJ whole genome shotgun (WGS) entry which is preliminary data.</text>
</comment>
<dbReference type="InterPro" id="IPR035909">
    <property type="entry name" value="CheB_C"/>
</dbReference>
<feature type="active site" evidence="4">
    <location>
        <position position="144"/>
    </location>
</feature>
<gene>
    <name evidence="6" type="ORF">NIES4072_43820</name>
</gene>
<dbReference type="AlphaFoldDB" id="A0A2R5FPJ7"/>
<comment type="catalytic activity">
    <reaction evidence="3">
        <text>[protein]-L-glutamate 5-O-methyl ester + H2O = L-glutamyl-[protein] + methanol + H(+)</text>
        <dbReference type="Rhea" id="RHEA:23236"/>
        <dbReference type="Rhea" id="RHEA-COMP:10208"/>
        <dbReference type="Rhea" id="RHEA-COMP:10311"/>
        <dbReference type="ChEBI" id="CHEBI:15377"/>
        <dbReference type="ChEBI" id="CHEBI:15378"/>
        <dbReference type="ChEBI" id="CHEBI:17790"/>
        <dbReference type="ChEBI" id="CHEBI:29973"/>
        <dbReference type="ChEBI" id="CHEBI:82795"/>
        <dbReference type="EC" id="3.1.1.61"/>
    </reaction>
</comment>
<dbReference type="PROSITE" id="PS50122">
    <property type="entry name" value="CHEB"/>
    <property type="match status" value="1"/>
</dbReference>
<keyword evidence="4" id="KW-0145">Chemotaxis</keyword>
<evidence type="ECO:0000313" key="7">
    <source>
        <dbReference type="Proteomes" id="UP000245124"/>
    </source>
</evidence>
<organism evidence="6 7">
    <name type="scientific">Nostoc commune NIES-4072</name>
    <dbReference type="NCBI Taxonomy" id="2005467"/>
    <lineage>
        <taxon>Bacteria</taxon>
        <taxon>Bacillati</taxon>
        <taxon>Cyanobacteriota</taxon>
        <taxon>Cyanophyceae</taxon>
        <taxon>Nostocales</taxon>
        <taxon>Nostocaceae</taxon>
        <taxon>Nostoc</taxon>
    </lineage>
</organism>
<dbReference type="GO" id="GO:0000156">
    <property type="term" value="F:phosphorelay response regulator activity"/>
    <property type="evidence" value="ECO:0007669"/>
    <property type="project" value="InterPro"/>
</dbReference>
<keyword evidence="7" id="KW-1185">Reference proteome</keyword>
<feature type="domain" description="CheB-type methylesterase" evidence="5">
    <location>
        <begin position="18"/>
        <end position="196"/>
    </location>
</feature>
<evidence type="ECO:0000256" key="1">
    <source>
        <dbReference type="ARBA" id="ARBA00022801"/>
    </source>
</evidence>
<protein>
    <recommendedName>
        <fullName evidence="2">protein-glutamate methylesterase</fullName>
        <ecNumber evidence="2">3.1.1.61</ecNumber>
    </recommendedName>
</protein>
<dbReference type="Gene3D" id="3.40.50.180">
    <property type="entry name" value="Methylesterase CheB, C-terminal domain"/>
    <property type="match status" value="1"/>
</dbReference>
<dbReference type="CDD" id="cd16433">
    <property type="entry name" value="CheB"/>
    <property type="match status" value="1"/>
</dbReference>
<evidence type="ECO:0000256" key="2">
    <source>
        <dbReference type="ARBA" id="ARBA00039140"/>
    </source>
</evidence>